<proteinExistence type="inferred from homology"/>
<feature type="domain" description="FAD/NAD(P)-binding" evidence="6">
    <location>
        <begin position="3"/>
        <end position="356"/>
    </location>
</feature>
<evidence type="ECO:0000313" key="8">
    <source>
        <dbReference type="Proteomes" id="UP000494365"/>
    </source>
</evidence>
<protein>
    <submittedName>
        <fullName evidence="7">NADH dehydrogenase</fullName>
        <ecNumber evidence="7">1.6.99.3</ecNumber>
    </submittedName>
</protein>
<dbReference type="PRINTS" id="PR00411">
    <property type="entry name" value="PNDRDTASEI"/>
</dbReference>
<dbReference type="PANTHER" id="PTHR42913:SF3">
    <property type="entry name" value="64 KDA MITOCHONDRIAL NADH DEHYDROGENASE (EUROFUNG)"/>
    <property type="match status" value="1"/>
</dbReference>
<keyword evidence="3" id="KW-0285">Flavoprotein</keyword>
<dbReference type="SUPFAM" id="SSF51905">
    <property type="entry name" value="FAD/NAD(P)-binding domain"/>
    <property type="match status" value="1"/>
</dbReference>
<evidence type="ECO:0000256" key="2">
    <source>
        <dbReference type="ARBA" id="ARBA00005272"/>
    </source>
</evidence>
<keyword evidence="4" id="KW-0274">FAD</keyword>
<comment type="similarity">
    <text evidence="2">Belongs to the NADH dehydrogenase family.</text>
</comment>
<dbReference type="Proteomes" id="UP000494365">
    <property type="component" value="Unassembled WGS sequence"/>
</dbReference>
<dbReference type="Gene3D" id="3.50.50.100">
    <property type="match status" value="1"/>
</dbReference>
<dbReference type="EMBL" id="CADIKK010000020">
    <property type="protein sequence ID" value="CAB3795887.1"/>
    <property type="molecule type" value="Genomic_DNA"/>
</dbReference>
<dbReference type="RefSeq" id="WP_175151376.1">
    <property type="nucleotide sequence ID" value="NZ_CADIKK010000020.1"/>
</dbReference>
<evidence type="ECO:0000313" key="7">
    <source>
        <dbReference type="EMBL" id="CAB3795887.1"/>
    </source>
</evidence>
<evidence type="ECO:0000259" key="6">
    <source>
        <dbReference type="Pfam" id="PF07992"/>
    </source>
</evidence>
<keyword evidence="8" id="KW-1185">Reference proteome</keyword>
<organism evidence="7 8">
    <name type="scientific">Paraburkholderia ultramafica</name>
    <dbReference type="NCBI Taxonomy" id="1544867"/>
    <lineage>
        <taxon>Bacteria</taxon>
        <taxon>Pseudomonadati</taxon>
        <taxon>Pseudomonadota</taxon>
        <taxon>Betaproteobacteria</taxon>
        <taxon>Burkholderiales</taxon>
        <taxon>Burkholderiaceae</taxon>
        <taxon>Paraburkholderia</taxon>
    </lineage>
</organism>
<dbReference type="GO" id="GO:0003955">
    <property type="term" value="F:NAD(P)H dehydrogenase (quinone) activity"/>
    <property type="evidence" value="ECO:0007669"/>
    <property type="project" value="TreeGrafter"/>
</dbReference>
<keyword evidence="5 7" id="KW-0560">Oxidoreductase</keyword>
<dbReference type="GO" id="GO:0019646">
    <property type="term" value="P:aerobic electron transport chain"/>
    <property type="evidence" value="ECO:0007669"/>
    <property type="project" value="TreeGrafter"/>
</dbReference>
<evidence type="ECO:0000256" key="1">
    <source>
        <dbReference type="ARBA" id="ARBA00001974"/>
    </source>
</evidence>
<evidence type="ECO:0000256" key="3">
    <source>
        <dbReference type="ARBA" id="ARBA00022630"/>
    </source>
</evidence>
<evidence type="ECO:0000256" key="5">
    <source>
        <dbReference type="ARBA" id="ARBA00023002"/>
    </source>
</evidence>
<dbReference type="InterPro" id="IPR036188">
    <property type="entry name" value="FAD/NAD-bd_sf"/>
</dbReference>
<dbReference type="PANTHER" id="PTHR42913">
    <property type="entry name" value="APOPTOSIS-INDUCING FACTOR 1"/>
    <property type="match status" value="1"/>
</dbReference>
<reference evidence="7 8" key="1">
    <citation type="submission" date="2020-04" db="EMBL/GenBank/DDBJ databases">
        <authorList>
            <person name="De Canck E."/>
        </authorList>
    </citation>
    <scope>NUCLEOTIDE SEQUENCE [LARGE SCALE GENOMIC DNA]</scope>
    <source>
        <strain evidence="7 8">LMG 28614</strain>
    </source>
</reference>
<gene>
    <name evidence="7" type="primary">ndh_1</name>
    <name evidence="7" type="ORF">LMG28614_04250</name>
</gene>
<dbReference type="EC" id="1.6.99.3" evidence="7"/>
<dbReference type="Pfam" id="PF07992">
    <property type="entry name" value="Pyr_redox_2"/>
    <property type="match status" value="1"/>
</dbReference>
<dbReference type="AlphaFoldDB" id="A0A6S7BW62"/>
<name>A0A6S7BW62_9BURK</name>
<dbReference type="InterPro" id="IPR051169">
    <property type="entry name" value="NADH-Q_oxidoreductase"/>
</dbReference>
<dbReference type="InterPro" id="IPR023753">
    <property type="entry name" value="FAD/NAD-binding_dom"/>
</dbReference>
<dbReference type="PRINTS" id="PR00368">
    <property type="entry name" value="FADPNR"/>
</dbReference>
<accession>A0A6S7BW62</accession>
<evidence type="ECO:0000256" key="4">
    <source>
        <dbReference type="ARBA" id="ARBA00022827"/>
    </source>
</evidence>
<comment type="cofactor">
    <cofactor evidence="1">
        <name>FAD</name>
        <dbReference type="ChEBI" id="CHEBI:57692"/>
    </cofactor>
</comment>
<sequence length="452" mass="49293">MHRFIVVGGGAGGLELVTRLGDRYGKRRRNRQPRAIVTLVDRHSTHVWKPLLHEVAAGSMDPSTQELAYAAQAFWHNFEFQQGELVGLDRFAKRITLAPLLDEDGVELLPKRELEYDTLVIAIGSTTHFFGVQGAQEHSFPLDSVWDAERLRKRLIAACIRAEREEQAPLARGAVASAPDEPRIQVAIVGAGATGVELSAELRNTAQVLSAYGLHKLDPTRDIGIVVIEAGPRILPALTERVANATTELLEKLGVRLMTGERVAEVAPRFVLTASGKSVRADLTVWAAGIKAPAVLGKLGGLPVTNLGQLAVRRTLQTQTDDSIFALGDCAACPWPASDGEVRKVPPRAQAAHQQASFLLHAFGNRLKGRQLPEFTYRDLGSLVSLGHFSAVGNLMGGLAGGNMHVEGLFARLMYASLYRLHIAALRGYPRMMLDTVAHWLRRTTLPDIKLH</sequence>